<name>A0A267F7N5_9PLAT</name>
<keyword evidence="3 6" id="KW-0812">Transmembrane</keyword>
<keyword evidence="10" id="KW-1185">Reference proteome</keyword>
<organism evidence="8 10">
    <name type="scientific">Macrostomum lignano</name>
    <dbReference type="NCBI Taxonomy" id="282301"/>
    <lineage>
        <taxon>Eukaryota</taxon>
        <taxon>Metazoa</taxon>
        <taxon>Spiralia</taxon>
        <taxon>Lophotrochozoa</taxon>
        <taxon>Platyhelminthes</taxon>
        <taxon>Rhabditophora</taxon>
        <taxon>Macrostomorpha</taxon>
        <taxon>Macrostomida</taxon>
        <taxon>Macrostomidae</taxon>
        <taxon>Macrostomum</taxon>
    </lineage>
</organism>
<comment type="subcellular location">
    <subcellularLocation>
        <location evidence="1">Membrane</location>
        <topology evidence="1">Multi-pass membrane protein</topology>
    </subcellularLocation>
</comment>
<proteinExistence type="inferred from homology"/>
<dbReference type="OrthoDB" id="1932233at2759"/>
<comment type="similarity">
    <text evidence="2">Belongs to the ORM family.</text>
</comment>
<dbReference type="EMBL" id="NIVC01001567">
    <property type="protein sequence ID" value="PAA66339.1"/>
    <property type="molecule type" value="Genomic_DNA"/>
</dbReference>
<dbReference type="GO" id="GO:2000303">
    <property type="term" value="P:regulation of ceramide biosynthetic process"/>
    <property type="evidence" value="ECO:0007669"/>
    <property type="project" value="UniProtKB-ARBA"/>
</dbReference>
<evidence type="ECO:0000313" key="7">
    <source>
        <dbReference type="EMBL" id="PAA66339.1"/>
    </source>
</evidence>
<dbReference type="PIRSF" id="PIRSF018147">
    <property type="entry name" value="ORMDL"/>
    <property type="match status" value="1"/>
</dbReference>
<evidence type="ECO:0000256" key="6">
    <source>
        <dbReference type="SAM" id="Phobius"/>
    </source>
</evidence>
<dbReference type="STRING" id="282301.A0A267F7N5"/>
<evidence type="ECO:0000313" key="9">
    <source>
        <dbReference type="EMBL" id="PAA86342.1"/>
    </source>
</evidence>
<dbReference type="AlphaFoldDB" id="A0A267F7N5"/>
<reference evidence="8 10" key="1">
    <citation type="submission" date="2017-06" db="EMBL/GenBank/DDBJ databases">
        <title>A platform for efficient transgenesis in Macrostomum lignano, a flatworm model organism for stem cell research.</title>
        <authorList>
            <person name="Berezikov E."/>
        </authorList>
    </citation>
    <scope>NUCLEOTIDE SEQUENCE [LARGE SCALE GENOMIC DNA]</scope>
    <source>
        <strain evidence="8">DV1</strain>
        <tissue evidence="8">Whole organism</tissue>
    </source>
</reference>
<dbReference type="Proteomes" id="UP000215902">
    <property type="component" value="Unassembled WGS sequence"/>
</dbReference>
<dbReference type="PANTHER" id="PTHR12665">
    <property type="entry name" value="ORMDL PROTEINS"/>
    <property type="match status" value="1"/>
</dbReference>
<dbReference type="InterPro" id="IPR007203">
    <property type="entry name" value="ORMDL"/>
</dbReference>
<evidence type="ECO:0008006" key="11">
    <source>
        <dbReference type="Google" id="ProtNLM"/>
    </source>
</evidence>
<evidence type="ECO:0000256" key="2">
    <source>
        <dbReference type="ARBA" id="ARBA00007649"/>
    </source>
</evidence>
<accession>A0A267F7N5</accession>
<evidence type="ECO:0000256" key="4">
    <source>
        <dbReference type="ARBA" id="ARBA00022989"/>
    </source>
</evidence>
<evidence type="ECO:0000313" key="10">
    <source>
        <dbReference type="Proteomes" id="UP000215902"/>
    </source>
</evidence>
<dbReference type="GO" id="GO:0005789">
    <property type="term" value="C:endoplasmic reticulum membrane"/>
    <property type="evidence" value="ECO:0007669"/>
    <property type="project" value="InterPro"/>
</dbReference>
<dbReference type="EMBL" id="NIVC01000283">
    <property type="protein sequence ID" value="PAA86342.1"/>
    <property type="molecule type" value="Genomic_DNA"/>
</dbReference>
<feature type="transmembrane region" description="Helical" evidence="6">
    <location>
        <begin position="30"/>
        <end position="56"/>
    </location>
</feature>
<feature type="non-terminal residue" evidence="8">
    <location>
        <position position="1"/>
    </location>
</feature>
<evidence type="ECO:0000256" key="1">
    <source>
        <dbReference type="ARBA" id="ARBA00004141"/>
    </source>
</evidence>
<dbReference type="EMBL" id="NIVC01001298">
    <property type="protein sequence ID" value="PAA69713.1"/>
    <property type="molecule type" value="Genomic_DNA"/>
</dbReference>
<keyword evidence="5 6" id="KW-0472">Membrane</keyword>
<protein>
    <recommendedName>
        <fullName evidence="11">ORM1-like protein 3</fullName>
    </recommendedName>
</protein>
<evidence type="ECO:0000256" key="5">
    <source>
        <dbReference type="ARBA" id="ARBA00023136"/>
    </source>
</evidence>
<feature type="transmembrane region" description="Helical" evidence="6">
    <location>
        <begin position="132"/>
        <end position="151"/>
    </location>
</feature>
<evidence type="ECO:0000256" key="3">
    <source>
        <dbReference type="ARBA" id="ARBA00022692"/>
    </source>
</evidence>
<keyword evidence="4 6" id="KW-1133">Transmembrane helix</keyword>
<evidence type="ECO:0000313" key="8">
    <source>
        <dbReference type="EMBL" id="PAA69713.1"/>
    </source>
</evidence>
<feature type="transmembrane region" description="Helical" evidence="6">
    <location>
        <begin position="108"/>
        <end position="126"/>
    </location>
</feature>
<gene>
    <name evidence="8" type="ORF">BOX15_Mlig007990g1</name>
    <name evidence="9" type="ORF">BOX15_Mlig017848g1</name>
    <name evidence="7" type="ORF">BOX15_Mlig026812g1</name>
</gene>
<dbReference type="Pfam" id="PF04061">
    <property type="entry name" value="ORMDL"/>
    <property type="match status" value="1"/>
</dbReference>
<sequence length="161" mass="18732">FQQSKQAMQVGTAHSDPNPNHIYFNSRGIWMTYIIFILIAHFIILSIPFISVGLAWTLTCQVHNFITYLWLHWEKGAPFEPLDQGESRTLTHWEQLDDGVQFTANKKFLLVVPTVVFLLATFYSRYDQIHFIANALSLVVLSIAPKLPMFYRVRLFGINKW</sequence>
<comment type="caution">
    <text evidence="8">The sequence shown here is derived from an EMBL/GenBank/DDBJ whole genome shotgun (WGS) entry which is preliminary data.</text>
</comment>